<keyword evidence="1" id="KW-0472">Membrane</keyword>
<feature type="domain" description="CATSPERD/E C-terminal" evidence="2">
    <location>
        <begin position="862"/>
        <end position="1036"/>
    </location>
</feature>
<dbReference type="VEuPathDB" id="TrichDB:TRFO_23700"/>
<reference evidence="3" key="1">
    <citation type="submission" date="2016-10" db="EMBL/GenBank/DDBJ databases">
        <authorList>
            <person name="Benchimol M."/>
            <person name="Almeida L.G."/>
            <person name="Vasconcelos A.T."/>
            <person name="Perreira-Neves A."/>
            <person name="Rosa I.A."/>
            <person name="Tasca T."/>
            <person name="Bogo M.R."/>
            <person name="de Souza W."/>
        </authorList>
    </citation>
    <scope>NUCLEOTIDE SEQUENCE [LARGE SCALE GENOMIC DNA]</scope>
    <source>
        <strain evidence="3">K</strain>
    </source>
</reference>
<keyword evidence="1" id="KW-0812">Transmembrane</keyword>
<evidence type="ECO:0000259" key="2">
    <source>
        <dbReference type="Pfam" id="PF22850"/>
    </source>
</evidence>
<dbReference type="Proteomes" id="UP000179807">
    <property type="component" value="Unassembled WGS sequence"/>
</dbReference>
<evidence type="ECO:0000256" key="1">
    <source>
        <dbReference type="SAM" id="Phobius"/>
    </source>
</evidence>
<sequence length="1056" mass="121043">MLSLFFLIFAHAQSDKVGMYGIFGPVGAPSTFVPGPYSTMTAECRSPTNCSGTWKISAGCWITTNNTSPNIRFVCSQSGFHSIRMDPFSDDDSSSGNGNLSNSQYSSLSFNFEIGKRRRDYIWYIIPDDPVESNFCAKTTLCFPDSNSEIPVKIWISSLVHSSSFQEDPNEYFHISTSPSNESKAITKRFYKLGEVPILTVDGHSYKEEFIFDENQNLWKGNVRLNDQFPHQFILHGNDVADYFSDVSNLTGYFYYTGLIPGFESLFSSAGTTKQSSLLNSHSHKSELLETDSKKQIKQKNNESVTKLFSNLFYSFDNQISDENSIYYLSNNISSSRSTISFCGCFPNIASYNLENDFFITLSNFEAISHVKMNGNDNKLLSIDFNPHYVYAIDSNKKLYYSNGGQWSVIENLNITDNSQVKTSKMCAIAPTSDNKLSPENDYFAVLHNHTTIRVYFSIDEMRFNDYDLSSKTDKIYDFCINSYLLLVIYDLKDSDKLGMTLFDLKLGGSTDQEEVRFLNPKLQTTKSGGFFIYGNKLCFTSDLFSVKYITIPDFFPEENIINLVCTDNNFAFVTDKQRIFYGEMLDLSVINLWSPSNSESLNIFFKGDTLYSIYLEEVNQTQNIDTFQRIVNQNERYGDDDVIYQVKTQFIFANNKELLESQAFCLDCPDHEEYVYIDLDQNLSMSFNVAVFHSEPLMSTVQSPSLVKVDSTYTLETVSCGKLIQLMAQSNRHNINAVEYPNPINTEIEAITKSSCSLYHLNFTASPTGRFQNNYTDSILKTTGSGVVHVILEQGKKTSFAERYQISVQCRPDTRLKIVSGDEYCYSGFLSNQGTNLEDENQENEGEVEDVNSKCTFNALYGLSNFKPKLYLVDGDEEREEVIEDFVLIPVPSMFNEDENEWMPDYEYTVNVNDANCLRQPQNYSNIKKDGIELSKSTYKHCFEPEFDQNGKIIEFDKNQYYEIMNSTSNSINFIGKRNFYVFNLTLLGFQQTYCQFSVLIEVEIKSRALYWWEEFLAAYIAIVLLLNVGIYVFWTNFKYSFSEFLYEMKRMGRC</sequence>
<dbReference type="GeneID" id="94838013"/>
<gene>
    <name evidence="3" type="ORF">TRFO_23700</name>
</gene>
<dbReference type="AlphaFoldDB" id="A0A1J4K9A5"/>
<dbReference type="OrthoDB" id="5968869at2759"/>
<keyword evidence="1" id="KW-1133">Transmembrane helix</keyword>
<comment type="caution">
    <text evidence="3">The sequence shown here is derived from an EMBL/GenBank/DDBJ whole genome shotgun (WGS) entry which is preliminary data.</text>
</comment>
<proteinExistence type="predicted"/>
<feature type="transmembrane region" description="Helical" evidence="1">
    <location>
        <begin position="1017"/>
        <end position="1036"/>
    </location>
</feature>
<protein>
    <recommendedName>
        <fullName evidence="2">CATSPERD/E C-terminal domain-containing protein</fullName>
    </recommendedName>
</protein>
<dbReference type="RefSeq" id="XP_068361127.1">
    <property type="nucleotide sequence ID" value="XM_068503309.1"/>
</dbReference>
<accession>A0A1J4K9A5</accession>
<dbReference type="Pfam" id="PF22850">
    <property type="entry name" value="CATSPERD-E_C"/>
    <property type="match status" value="1"/>
</dbReference>
<evidence type="ECO:0000313" key="4">
    <source>
        <dbReference type="Proteomes" id="UP000179807"/>
    </source>
</evidence>
<dbReference type="EMBL" id="MLAK01000681">
    <property type="protein sequence ID" value="OHT07991.1"/>
    <property type="molecule type" value="Genomic_DNA"/>
</dbReference>
<dbReference type="InterPro" id="IPR053814">
    <property type="entry name" value="CATSPERD/E_C"/>
</dbReference>
<organism evidence="3 4">
    <name type="scientific">Tritrichomonas foetus</name>
    <dbReference type="NCBI Taxonomy" id="1144522"/>
    <lineage>
        <taxon>Eukaryota</taxon>
        <taxon>Metamonada</taxon>
        <taxon>Parabasalia</taxon>
        <taxon>Tritrichomonadida</taxon>
        <taxon>Tritrichomonadidae</taxon>
        <taxon>Tritrichomonas</taxon>
    </lineage>
</organism>
<name>A0A1J4K9A5_9EUKA</name>
<evidence type="ECO:0000313" key="3">
    <source>
        <dbReference type="EMBL" id="OHT07991.1"/>
    </source>
</evidence>
<keyword evidence="4" id="KW-1185">Reference proteome</keyword>